<proteinExistence type="predicted"/>
<dbReference type="Proteomes" id="UP000266113">
    <property type="component" value="Unassembled WGS sequence"/>
</dbReference>
<comment type="caution">
    <text evidence="1">The sequence shown here is derived from an EMBL/GenBank/DDBJ whole genome shotgun (WGS) entry which is preliminary data.</text>
</comment>
<dbReference type="RefSeq" id="WP_119084858.1">
    <property type="nucleotide sequence ID" value="NZ_QXIY01000001.1"/>
</dbReference>
<protein>
    <submittedName>
        <fullName evidence="1">Uncharacterized protein</fullName>
    </submittedName>
</protein>
<evidence type="ECO:0000313" key="1">
    <source>
        <dbReference type="EMBL" id="RIE17697.1"/>
    </source>
</evidence>
<gene>
    <name evidence="1" type="ORF">SMC1_00495</name>
</gene>
<sequence>MTSYTLVLRDACGAKFREVVSLDQLKRENPADALDIELALTAGRNFRVRDRRGSLTVYAH</sequence>
<reference evidence="1 2" key="1">
    <citation type="submission" date="2018-09" db="EMBL/GenBank/DDBJ databases">
        <title>Discovery and Ecogenomic Context for Candidatus Cryosericales, a Global Caldiserica Order Active in Thawing Permafrost.</title>
        <authorList>
            <person name="Martinez M.A."/>
            <person name="Woodcroft B.J."/>
            <person name="Ignacio Espinoza J.C."/>
            <person name="Zayed A."/>
            <person name="Singleton C.M."/>
            <person name="Boyd J."/>
            <person name="Li Y.-F."/>
            <person name="Purvine S."/>
            <person name="Maughan H."/>
            <person name="Hodgkins S.B."/>
            <person name="Anderson D."/>
            <person name="Sederholm M."/>
            <person name="Temperton B."/>
            <person name="Saleska S.R."/>
            <person name="Tyson G.W."/>
            <person name="Rich V.I."/>
        </authorList>
    </citation>
    <scope>NUCLEOTIDE SEQUENCE [LARGE SCALE GENOMIC DNA]</scope>
    <source>
        <strain evidence="1 2">SMC1</strain>
    </source>
</reference>
<organism evidence="1 2">
    <name type="scientific">Candidatus Cryosericum septentrionale</name>
    <dbReference type="NCBI Taxonomy" id="2290913"/>
    <lineage>
        <taxon>Bacteria</taxon>
        <taxon>Pseudomonadati</taxon>
        <taxon>Caldisericota/Cryosericota group</taxon>
        <taxon>Candidatus Cryosericota</taxon>
        <taxon>Candidatus Cryosericia</taxon>
        <taxon>Candidatus Cryosericales</taxon>
        <taxon>Candidatus Cryosericaceae</taxon>
        <taxon>Candidatus Cryosericum</taxon>
    </lineage>
</organism>
<keyword evidence="2" id="KW-1185">Reference proteome</keyword>
<evidence type="ECO:0000313" key="2">
    <source>
        <dbReference type="Proteomes" id="UP000266113"/>
    </source>
</evidence>
<dbReference type="AlphaFoldDB" id="A0A398E0R6"/>
<dbReference type="EMBL" id="QXIY01000001">
    <property type="protein sequence ID" value="RIE17697.1"/>
    <property type="molecule type" value="Genomic_DNA"/>
</dbReference>
<name>A0A398E0R6_9BACT</name>
<accession>A0A398E0R6</accession>